<dbReference type="OrthoDB" id="9888942at2"/>
<name>A0A2W1MXV6_9FLAO</name>
<protein>
    <submittedName>
        <fullName evidence="1">Uncharacterized protein</fullName>
    </submittedName>
</protein>
<organism evidence="1 2">
    <name type="scientific">Putridiphycobacter roseus</name>
    <dbReference type="NCBI Taxonomy" id="2219161"/>
    <lineage>
        <taxon>Bacteria</taxon>
        <taxon>Pseudomonadati</taxon>
        <taxon>Bacteroidota</taxon>
        <taxon>Flavobacteriia</taxon>
        <taxon>Flavobacteriales</taxon>
        <taxon>Crocinitomicaceae</taxon>
        <taxon>Putridiphycobacter</taxon>
    </lineage>
</organism>
<evidence type="ECO:0000313" key="1">
    <source>
        <dbReference type="EMBL" id="PZE16010.1"/>
    </source>
</evidence>
<gene>
    <name evidence="1" type="ORF">DNU06_15290</name>
</gene>
<reference evidence="1 2" key="1">
    <citation type="submission" date="2018-06" db="EMBL/GenBank/DDBJ databases">
        <title>The draft genome sequence of Crocinitomix sp. SM1701.</title>
        <authorList>
            <person name="Zhang X."/>
        </authorList>
    </citation>
    <scope>NUCLEOTIDE SEQUENCE [LARGE SCALE GENOMIC DNA]</scope>
    <source>
        <strain evidence="1 2">SM1701</strain>
    </source>
</reference>
<dbReference type="RefSeq" id="WP_111064372.1">
    <property type="nucleotide sequence ID" value="NZ_JBHUCU010000020.1"/>
</dbReference>
<evidence type="ECO:0000313" key="2">
    <source>
        <dbReference type="Proteomes" id="UP000249248"/>
    </source>
</evidence>
<sequence length="68" mass="8158">MKINKEKLGEFIANIHNMESVVEVYYDKKKNMINELKCLNYNRYKVYHYALADYSENIHKYNLVIPGV</sequence>
<dbReference type="AlphaFoldDB" id="A0A2W1MXV6"/>
<dbReference type="Proteomes" id="UP000249248">
    <property type="component" value="Unassembled WGS sequence"/>
</dbReference>
<comment type="caution">
    <text evidence="1">The sequence shown here is derived from an EMBL/GenBank/DDBJ whole genome shotgun (WGS) entry which is preliminary data.</text>
</comment>
<keyword evidence="2" id="KW-1185">Reference proteome</keyword>
<proteinExistence type="predicted"/>
<accession>A0A2W1MXV6</accession>
<dbReference type="EMBL" id="QKSB01000013">
    <property type="protein sequence ID" value="PZE16010.1"/>
    <property type="molecule type" value="Genomic_DNA"/>
</dbReference>